<organism evidence="2 3">
    <name type="scientific">Rhizophagus clarus</name>
    <dbReference type="NCBI Taxonomy" id="94130"/>
    <lineage>
        <taxon>Eukaryota</taxon>
        <taxon>Fungi</taxon>
        <taxon>Fungi incertae sedis</taxon>
        <taxon>Mucoromycota</taxon>
        <taxon>Glomeromycotina</taxon>
        <taxon>Glomeromycetes</taxon>
        <taxon>Glomerales</taxon>
        <taxon>Glomeraceae</taxon>
        <taxon>Rhizophagus</taxon>
    </lineage>
</organism>
<evidence type="ECO:0000259" key="1">
    <source>
        <dbReference type="Pfam" id="PF25431"/>
    </source>
</evidence>
<comment type="caution">
    <text evidence="2">The sequence shown here is derived from an EMBL/GenBank/DDBJ whole genome shotgun (WGS) entry which is preliminary data.</text>
</comment>
<proteinExistence type="predicted"/>
<evidence type="ECO:0000313" key="3">
    <source>
        <dbReference type="Proteomes" id="UP000615446"/>
    </source>
</evidence>
<evidence type="ECO:0000313" key="2">
    <source>
        <dbReference type="EMBL" id="GES87479.1"/>
    </source>
</evidence>
<reference evidence="2" key="1">
    <citation type="submission" date="2019-10" db="EMBL/GenBank/DDBJ databases">
        <title>Conservation and host-specific expression of non-tandemly repeated heterogenous ribosome RNA gene in arbuscular mycorrhizal fungi.</title>
        <authorList>
            <person name="Maeda T."/>
            <person name="Kobayashi Y."/>
            <person name="Nakagawa T."/>
            <person name="Ezawa T."/>
            <person name="Yamaguchi K."/>
            <person name="Bino T."/>
            <person name="Nishimoto Y."/>
            <person name="Shigenobu S."/>
            <person name="Kawaguchi M."/>
        </authorList>
    </citation>
    <scope>NUCLEOTIDE SEQUENCE</scope>
    <source>
        <strain evidence="2">HR1</strain>
    </source>
</reference>
<dbReference type="AlphaFoldDB" id="A0A8H3LLH9"/>
<dbReference type="InterPro" id="IPR057456">
    <property type="entry name" value="Znf_C17orf113"/>
</dbReference>
<gene>
    <name evidence="2" type="ORF">RCL2_001446900</name>
</gene>
<dbReference type="EMBL" id="BLAL01000167">
    <property type="protein sequence ID" value="GES87479.1"/>
    <property type="molecule type" value="Genomic_DNA"/>
</dbReference>
<dbReference type="Pfam" id="PF25431">
    <property type="entry name" value="zf-C17orf113"/>
    <property type="match status" value="1"/>
</dbReference>
<accession>A0A8H3LLH9</accession>
<protein>
    <recommendedName>
        <fullName evidence="1">C17orf113 probable zinc finger domain-containing protein</fullName>
    </recommendedName>
</protein>
<name>A0A8H3LLH9_9GLOM</name>
<feature type="domain" description="C17orf113 probable zinc finger" evidence="1">
    <location>
        <begin position="2"/>
        <end position="41"/>
    </location>
</feature>
<sequence>MYKKKNKFAIEGATNILRKSAIKKYTNTEDHKDAEKLEKARIQIELLQKVHFSSDANTNHIIESNSPNLLNGIITYMNHISEHESLKAISDTIKEEIWNELSNVIAFAHKLTLAYKDAKKELRFYEEIESLATINSIQKEYILLNQNQRFRQKVQAFIDETNPFGNSLIKYMDNVLSFIEQDYDDFTMDILEYSISIVNELLQRFPT</sequence>
<dbReference type="Proteomes" id="UP000615446">
    <property type="component" value="Unassembled WGS sequence"/>
</dbReference>